<keyword evidence="2" id="KW-1185">Reference proteome</keyword>
<dbReference type="AlphaFoldDB" id="A0A975BT30"/>
<proteinExistence type="predicted"/>
<dbReference type="Proteomes" id="UP000663722">
    <property type="component" value="Chromosome"/>
</dbReference>
<name>A0A975BT30_9BACT</name>
<dbReference type="KEGG" id="dmm:dnm_067750"/>
<protein>
    <submittedName>
        <fullName evidence="1">Uncharacterized protein</fullName>
    </submittedName>
</protein>
<accession>A0A975BT30</accession>
<organism evidence="1 2">
    <name type="scientific">Desulfonema magnum</name>
    <dbReference type="NCBI Taxonomy" id="45655"/>
    <lineage>
        <taxon>Bacteria</taxon>
        <taxon>Pseudomonadati</taxon>
        <taxon>Thermodesulfobacteriota</taxon>
        <taxon>Desulfobacteria</taxon>
        <taxon>Desulfobacterales</taxon>
        <taxon>Desulfococcaceae</taxon>
        <taxon>Desulfonema</taxon>
    </lineage>
</organism>
<gene>
    <name evidence="1" type="ORF">dnm_067750</name>
</gene>
<dbReference type="EMBL" id="CP061800">
    <property type="protein sequence ID" value="QTA90714.1"/>
    <property type="molecule type" value="Genomic_DNA"/>
</dbReference>
<evidence type="ECO:0000313" key="1">
    <source>
        <dbReference type="EMBL" id="QTA90714.1"/>
    </source>
</evidence>
<sequence>MIFDIVNFVRNNRKSQITNHKSQITNPRSILVFIGNIMISKGFLFPA</sequence>
<reference evidence="1" key="1">
    <citation type="journal article" date="2021" name="Microb. Physiol.">
        <title>Proteogenomic Insights into the Physiology of Marine, Sulfate-Reducing, Filamentous Desulfonema limicola and Desulfonema magnum.</title>
        <authorList>
            <person name="Schnaars V."/>
            <person name="Wohlbrand L."/>
            <person name="Scheve S."/>
            <person name="Hinrichs C."/>
            <person name="Reinhardt R."/>
            <person name="Rabus R."/>
        </authorList>
    </citation>
    <scope>NUCLEOTIDE SEQUENCE</scope>
    <source>
        <strain evidence="1">4be13</strain>
    </source>
</reference>
<evidence type="ECO:0000313" key="2">
    <source>
        <dbReference type="Proteomes" id="UP000663722"/>
    </source>
</evidence>